<name>A0A0D6JPF2_9EURY</name>
<keyword evidence="2" id="KW-1185">Reference proteome</keyword>
<dbReference type="OrthoDB" id="191840at2157"/>
<evidence type="ECO:0000313" key="1">
    <source>
        <dbReference type="EMBL" id="CQR49483.1"/>
    </source>
</evidence>
<dbReference type="InterPro" id="IPR055540">
    <property type="entry name" value="DUF7116"/>
</dbReference>
<evidence type="ECO:0000313" key="2">
    <source>
        <dbReference type="Proteomes" id="UP000198902"/>
    </source>
</evidence>
<dbReference type="Proteomes" id="UP000198902">
    <property type="component" value="Unassembled WGS sequence"/>
</dbReference>
<accession>A0A0D6JPF2</accession>
<proteinExistence type="predicted"/>
<sequence length="114" mass="12644">MAQASMPPVQEARSIFGRLGYSVSGDGPDMLAERKWRTVHVTALSSREATECRPVLADGGTETPYRFRCFVTWDDHISSLRERLRGIDLPYEWAIIGVSNGGGNDYEVVHGTNT</sequence>
<reference evidence="2" key="1">
    <citation type="submission" date="2015-03" db="EMBL/GenBank/DDBJ databases">
        <authorList>
            <person name="Urmite Genomes"/>
        </authorList>
    </citation>
    <scope>NUCLEOTIDE SEQUENCE [LARGE SCALE GENOMIC DNA]</scope>
    <source>
        <strain evidence="2">Arc-Hr</strain>
    </source>
</reference>
<dbReference type="AlphaFoldDB" id="A0A0D6JPF2"/>
<dbReference type="EMBL" id="CSTE01000002">
    <property type="protein sequence ID" value="CQR49483.1"/>
    <property type="molecule type" value="Genomic_DNA"/>
</dbReference>
<organism evidence="1 2">
    <name type="scientific">Haloferax massiliensis</name>
    <dbReference type="NCBI Taxonomy" id="1476858"/>
    <lineage>
        <taxon>Archaea</taxon>
        <taxon>Methanobacteriati</taxon>
        <taxon>Methanobacteriota</taxon>
        <taxon>Stenosarchaea group</taxon>
        <taxon>Halobacteria</taxon>
        <taxon>Halobacteriales</taxon>
        <taxon>Haloferacaceae</taxon>
        <taxon>Haloferax</taxon>
    </lineage>
</organism>
<protein>
    <submittedName>
        <fullName evidence="1">Uncharacterized protein</fullName>
    </submittedName>
</protein>
<dbReference type="RefSeq" id="WP_089777399.1">
    <property type="nucleotide sequence ID" value="NZ_CABLRR010000002.1"/>
</dbReference>
<gene>
    <name evidence="1" type="ORF">BN996_00944</name>
</gene>
<dbReference type="Pfam" id="PF23429">
    <property type="entry name" value="DUF7116"/>
    <property type="match status" value="1"/>
</dbReference>